<dbReference type="PANTHER" id="PTHR43335">
    <property type="entry name" value="ABC TRANSPORTER, ATP-BINDING PROTEIN"/>
    <property type="match status" value="1"/>
</dbReference>
<dbReference type="PROSITE" id="PS50893">
    <property type="entry name" value="ABC_TRANSPORTER_2"/>
    <property type="match status" value="1"/>
</dbReference>
<dbReference type="InterPro" id="IPR017871">
    <property type="entry name" value="ABC_transporter-like_CS"/>
</dbReference>
<gene>
    <name evidence="6" type="ORF">H9810_11720</name>
</gene>
<protein>
    <submittedName>
        <fullName evidence="6">ABC transporter ATP-binding protein</fullName>
    </submittedName>
</protein>
<evidence type="ECO:0000313" key="6">
    <source>
        <dbReference type="EMBL" id="HIZ49373.1"/>
    </source>
</evidence>
<accession>A0A9D2JH49</accession>
<keyword evidence="3" id="KW-0547">Nucleotide-binding</keyword>
<sequence>MRELQTQHLTKRYGSFAAVQDVDLTLGAGVYGLLGANGAGKTTLMRMLCGILAPSGGTVRWGGADIAALGEEYRALLGYLPQDFGCYPDFTGEEFLRYIAALKGLTRAETARRTKELLAQVGLGDAGRKPLRAYSGGMRQRLGIAQAMLNDPRILILDEPTAGLDPRERVRFRNLIADYAKGRTVLLSTHIVSDVEAIADEILLMKAGRIAQRGTVAQLADTARGKVWTLHTDAATAARLEGVYTVANLRHEGEGVELRLITAAPPAGAVAAAPTLEDVYLWHFAEEEGSR</sequence>
<name>A0A9D2JH49_9FIRM</name>
<evidence type="ECO:0000256" key="3">
    <source>
        <dbReference type="ARBA" id="ARBA00022741"/>
    </source>
</evidence>
<evidence type="ECO:0000256" key="2">
    <source>
        <dbReference type="ARBA" id="ARBA00022448"/>
    </source>
</evidence>
<dbReference type="AlphaFoldDB" id="A0A9D2JH49"/>
<dbReference type="Gene3D" id="3.40.50.300">
    <property type="entry name" value="P-loop containing nucleotide triphosphate hydrolases"/>
    <property type="match status" value="1"/>
</dbReference>
<dbReference type="SMART" id="SM00382">
    <property type="entry name" value="AAA"/>
    <property type="match status" value="1"/>
</dbReference>
<keyword evidence="4 6" id="KW-0067">ATP-binding</keyword>
<dbReference type="InterPro" id="IPR003593">
    <property type="entry name" value="AAA+_ATPase"/>
</dbReference>
<comment type="caution">
    <text evidence="6">The sequence shown here is derived from an EMBL/GenBank/DDBJ whole genome shotgun (WGS) entry which is preliminary data.</text>
</comment>
<dbReference type="Pfam" id="PF00005">
    <property type="entry name" value="ABC_tran"/>
    <property type="match status" value="1"/>
</dbReference>
<proteinExistence type="inferred from homology"/>
<reference evidence="6" key="2">
    <citation type="submission" date="2021-04" db="EMBL/GenBank/DDBJ databases">
        <authorList>
            <person name="Gilroy R."/>
        </authorList>
    </citation>
    <scope>NUCLEOTIDE SEQUENCE</scope>
    <source>
        <strain evidence="6">3436</strain>
    </source>
</reference>
<dbReference type="SUPFAM" id="SSF52540">
    <property type="entry name" value="P-loop containing nucleoside triphosphate hydrolases"/>
    <property type="match status" value="1"/>
</dbReference>
<dbReference type="InterPro" id="IPR003439">
    <property type="entry name" value="ABC_transporter-like_ATP-bd"/>
</dbReference>
<dbReference type="GO" id="GO:0005524">
    <property type="term" value="F:ATP binding"/>
    <property type="evidence" value="ECO:0007669"/>
    <property type="project" value="UniProtKB-KW"/>
</dbReference>
<evidence type="ECO:0000259" key="5">
    <source>
        <dbReference type="PROSITE" id="PS50893"/>
    </source>
</evidence>
<comment type="similarity">
    <text evidence="1">Belongs to the ABC transporter superfamily.</text>
</comment>
<dbReference type="Proteomes" id="UP000824031">
    <property type="component" value="Unassembled WGS sequence"/>
</dbReference>
<dbReference type="EMBL" id="DXBO01000174">
    <property type="protein sequence ID" value="HIZ49373.1"/>
    <property type="molecule type" value="Genomic_DNA"/>
</dbReference>
<dbReference type="GO" id="GO:0016887">
    <property type="term" value="F:ATP hydrolysis activity"/>
    <property type="evidence" value="ECO:0007669"/>
    <property type="project" value="InterPro"/>
</dbReference>
<keyword evidence="2" id="KW-0813">Transport</keyword>
<evidence type="ECO:0000313" key="7">
    <source>
        <dbReference type="Proteomes" id="UP000824031"/>
    </source>
</evidence>
<feature type="domain" description="ABC transporter" evidence="5">
    <location>
        <begin position="4"/>
        <end position="232"/>
    </location>
</feature>
<dbReference type="CDD" id="cd03264">
    <property type="entry name" value="ABC_drug_resistance_like"/>
    <property type="match status" value="1"/>
</dbReference>
<evidence type="ECO:0000256" key="4">
    <source>
        <dbReference type="ARBA" id="ARBA00022840"/>
    </source>
</evidence>
<dbReference type="PANTHER" id="PTHR43335:SF2">
    <property type="entry name" value="ABC TRANSPORTER, ATP-BINDING PROTEIN"/>
    <property type="match status" value="1"/>
</dbReference>
<reference evidence="6" key="1">
    <citation type="journal article" date="2021" name="PeerJ">
        <title>Extensive microbial diversity within the chicken gut microbiome revealed by metagenomics and culture.</title>
        <authorList>
            <person name="Gilroy R."/>
            <person name="Ravi A."/>
            <person name="Getino M."/>
            <person name="Pursley I."/>
            <person name="Horton D.L."/>
            <person name="Alikhan N.F."/>
            <person name="Baker D."/>
            <person name="Gharbi K."/>
            <person name="Hall N."/>
            <person name="Watson M."/>
            <person name="Adriaenssens E.M."/>
            <person name="Foster-Nyarko E."/>
            <person name="Jarju S."/>
            <person name="Secka A."/>
            <person name="Antonio M."/>
            <person name="Oren A."/>
            <person name="Chaudhuri R.R."/>
            <person name="La Ragione R."/>
            <person name="Hildebrand F."/>
            <person name="Pallen M.J."/>
        </authorList>
    </citation>
    <scope>NUCLEOTIDE SEQUENCE</scope>
    <source>
        <strain evidence="6">3436</strain>
    </source>
</reference>
<dbReference type="InterPro" id="IPR027417">
    <property type="entry name" value="P-loop_NTPase"/>
</dbReference>
<dbReference type="PROSITE" id="PS00211">
    <property type="entry name" value="ABC_TRANSPORTER_1"/>
    <property type="match status" value="1"/>
</dbReference>
<evidence type="ECO:0000256" key="1">
    <source>
        <dbReference type="ARBA" id="ARBA00005417"/>
    </source>
</evidence>
<organism evidence="6 7">
    <name type="scientific">Candidatus Gemmiger excrementavium</name>
    <dbReference type="NCBI Taxonomy" id="2838608"/>
    <lineage>
        <taxon>Bacteria</taxon>
        <taxon>Bacillati</taxon>
        <taxon>Bacillota</taxon>
        <taxon>Clostridia</taxon>
        <taxon>Eubacteriales</taxon>
        <taxon>Gemmiger</taxon>
    </lineage>
</organism>